<evidence type="ECO:0000313" key="5">
    <source>
        <dbReference type="EMBL" id="PIR03587.1"/>
    </source>
</evidence>
<comment type="caution">
    <text evidence="5">The sequence shown here is derived from an EMBL/GenBank/DDBJ whole genome shotgun (WGS) entry which is preliminary data.</text>
</comment>
<dbReference type="Gene3D" id="3.40.430.10">
    <property type="entry name" value="Dihydrofolate Reductase, subunit A"/>
    <property type="match status" value="1"/>
</dbReference>
<name>A0A2H0N3V7_9BACT</name>
<protein>
    <submittedName>
        <fullName evidence="5">Deaminase</fullName>
    </submittedName>
</protein>
<accession>A0A2H0N3V7</accession>
<dbReference type="SUPFAM" id="SSF53597">
    <property type="entry name" value="Dihydrofolate reductase-like"/>
    <property type="match status" value="1"/>
</dbReference>
<evidence type="ECO:0000256" key="1">
    <source>
        <dbReference type="ARBA" id="ARBA00005104"/>
    </source>
</evidence>
<keyword evidence="2" id="KW-0521">NADP</keyword>
<dbReference type="InterPro" id="IPR002734">
    <property type="entry name" value="RibDG_C"/>
</dbReference>
<dbReference type="Pfam" id="PF01872">
    <property type="entry name" value="RibD_C"/>
    <property type="match status" value="1"/>
</dbReference>
<dbReference type="AlphaFoldDB" id="A0A2H0N3V7"/>
<dbReference type="GO" id="GO:0009231">
    <property type="term" value="P:riboflavin biosynthetic process"/>
    <property type="evidence" value="ECO:0007669"/>
    <property type="project" value="InterPro"/>
</dbReference>
<keyword evidence="3" id="KW-0560">Oxidoreductase</keyword>
<sequence length="235" mass="26586">MKKIPRTTLFMITSLDGKISSGDTDVLDVDKDWKGITGVKEGLQQYYDLEKRTDVCSFNTGRVMAKIGINKKKNPLSLIPVSFILVDNKPHLQKSGVEYLSKWLKHVYIVTTNKNHPAISLQKNVKNITVLLYSKKINFQDLFERLKMEFKINRVTIQSGGEMNATLLRAGLIDRVSLVLAPILVGGRTTPTLVDGESLHKVSELAKLRPLRLVSIKKLKNSYIHLIYKVLERGK</sequence>
<proteinExistence type="predicted"/>
<dbReference type="InterPro" id="IPR024072">
    <property type="entry name" value="DHFR-like_dom_sf"/>
</dbReference>
<evidence type="ECO:0000313" key="6">
    <source>
        <dbReference type="Proteomes" id="UP000229600"/>
    </source>
</evidence>
<gene>
    <name evidence="5" type="ORF">COV59_05355</name>
</gene>
<dbReference type="Proteomes" id="UP000229600">
    <property type="component" value="Unassembled WGS sequence"/>
</dbReference>
<comment type="pathway">
    <text evidence="1">Cofactor biosynthesis; riboflavin biosynthesis.</text>
</comment>
<dbReference type="EMBL" id="PCWN01000011">
    <property type="protein sequence ID" value="PIR03587.1"/>
    <property type="molecule type" value="Genomic_DNA"/>
</dbReference>
<organism evidence="5 6">
    <name type="scientific">Candidatus Magasanikbacteria bacterium CG11_big_fil_rev_8_21_14_0_20_39_34</name>
    <dbReference type="NCBI Taxonomy" id="1974653"/>
    <lineage>
        <taxon>Bacteria</taxon>
        <taxon>Candidatus Magasanikiibacteriota</taxon>
    </lineage>
</organism>
<dbReference type="InterPro" id="IPR050765">
    <property type="entry name" value="Riboflavin_Biosynth_HTPR"/>
</dbReference>
<dbReference type="PANTHER" id="PTHR38011">
    <property type="entry name" value="DIHYDROFOLATE REDUCTASE FAMILY PROTEIN (AFU_ORTHOLOGUE AFUA_8G06820)"/>
    <property type="match status" value="1"/>
</dbReference>
<evidence type="ECO:0000256" key="3">
    <source>
        <dbReference type="ARBA" id="ARBA00023002"/>
    </source>
</evidence>
<dbReference type="GO" id="GO:0008703">
    <property type="term" value="F:5-amino-6-(5-phosphoribosylamino)uracil reductase activity"/>
    <property type="evidence" value="ECO:0007669"/>
    <property type="project" value="InterPro"/>
</dbReference>
<reference evidence="5 6" key="1">
    <citation type="submission" date="2017-09" db="EMBL/GenBank/DDBJ databases">
        <title>Depth-based differentiation of microbial function through sediment-hosted aquifers and enrichment of novel symbionts in the deep terrestrial subsurface.</title>
        <authorList>
            <person name="Probst A.J."/>
            <person name="Ladd B."/>
            <person name="Jarett J.K."/>
            <person name="Geller-Mcgrath D.E."/>
            <person name="Sieber C.M."/>
            <person name="Emerson J.B."/>
            <person name="Anantharaman K."/>
            <person name="Thomas B.C."/>
            <person name="Malmstrom R."/>
            <person name="Stieglmeier M."/>
            <person name="Klingl A."/>
            <person name="Woyke T."/>
            <person name="Ryan C.M."/>
            <person name="Banfield J.F."/>
        </authorList>
    </citation>
    <scope>NUCLEOTIDE SEQUENCE [LARGE SCALE GENOMIC DNA]</scope>
    <source>
        <strain evidence="5">CG11_big_fil_rev_8_21_14_0_20_39_34</strain>
    </source>
</reference>
<feature type="domain" description="Bacterial bifunctional deaminase-reductase C-terminal" evidence="4">
    <location>
        <begin position="115"/>
        <end position="222"/>
    </location>
</feature>
<evidence type="ECO:0000259" key="4">
    <source>
        <dbReference type="Pfam" id="PF01872"/>
    </source>
</evidence>
<evidence type="ECO:0000256" key="2">
    <source>
        <dbReference type="ARBA" id="ARBA00022857"/>
    </source>
</evidence>
<dbReference type="PANTHER" id="PTHR38011:SF7">
    <property type="entry name" value="2,5-DIAMINO-6-RIBOSYLAMINO-4(3H)-PYRIMIDINONE 5'-PHOSPHATE REDUCTASE"/>
    <property type="match status" value="1"/>
</dbReference>